<evidence type="ECO:0000256" key="2">
    <source>
        <dbReference type="ARBA" id="ARBA00010323"/>
    </source>
</evidence>
<feature type="transmembrane region" description="Helical" evidence="6">
    <location>
        <begin position="180"/>
        <end position="199"/>
    </location>
</feature>
<evidence type="ECO:0000313" key="8">
    <source>
        <dbReference type="Proteomes" id="UP000289152"/>
    </source>
</evidence>
<dbReference type="FunCoup" id="A0A4V1M3Y5">
    <property type="interactions" value="112"/>
</dbReference>
<dbReference type="InterPro" id="IPR004299">
    <property type="entry name" value="MBOAT_fam"/>
</dbReference>
<comment type="caution">
    <text evidence="7">The sequence shown here is derived from an EMBL/GenBank/DDBJ whole genome shotgun (WGS) entry which is preliminary data.</text>
</comment>
<dbReference type="GO" id="GO:0008374">
    <property type="term" value="F:O-acyltransferase activity"/>
    <property type="evidence" value="ECO:0007669"/>
    <property type="project" value="TreeGrafter"/>
</dbReference>
<dbReference type="Proteomes" id="UP000289152">
    <property type="component" value="Unassembled WGS sequence"/>
</dbReference>
<accession>A0A4V1M3Y5</accession>
<dbReference type="InParanoid" id="A0A4V1M3Y5"/>
<dbReference type="GO" id="GO:0005783">
    <property type="term" value="C:endoplasmic reticulum"/>
    <property type="evidence" value="ECO:0007669"/>
    <property type="project" value="TreeGrafter"/>
</dbReference>
<feature type="transmembrane region" description="Helical" evidence="6">
    <location>
        <begin position="314"/>
        <end position="337"/>
    </location>
</feature>
<keyword evidence="5 6" id="KW-0472">Membrane</keyword>
<dbReference type="AlphaFoldDB" id="A0A4V1M3Y5"/>
<evidence type="ECO:0000256" key="3">
    <source>
        <dbReference type="ARBA" id="ARBA00022692"/>
    </source>
</evidence>
<dbReference type="STRING" id="5217.A0A4V1M3Y5"/>
<dbReference type="GO" id="GO:0006506">
    <property type="term" value="P:GPI anchor biosynthetic process"/>
    <property type="evidence" value="ECO:0007669"/>
    <property type="project" value="TreeGrafter"/>
</dbReference>
<evidence type="ECO:0000256" key="4">
    <source>
        <dbReference type="ARBA" id="ARBA00022989"/>
    </source>
</evidence>
<dbReference type="PANTHER" id="PTHR13285:SF18">
    <property type="entry name" value="PROTEIN-CYSTEINE N-PALMITOYLTRANSFERASE RASP"/>
    <property type="match status" value="1"/>
</dbReference>
<keyword evidence="4 6" id="KW-1133">Transmembrane helix</keyword>
<name>A0A4V1M3Y5_TREME</name>
<dbReference type="PANTHER" id="PTHR13285">
    <property type="entry name" value="ACYLTRANSFERASE"/>
    <property type="match status" value="1"/>
</dbReference>
<evidence type="ECO:0000256" key="5">
    <source>
        <dbReference type="ARBA" id="ARBA00023136"/>
    </source>
</evidence>
<evidence type="ECO:0000313" key="7">
    <source>
        <dbReference type="EMBL" id="RXK38487.1"/>
    </source>
</evidence>
<feature type="transmembrane region" description="Helical" evidence="6">
    <location>
        <begin position="483"/>
        <end position="507"/>
    </location>
</feature>
<keyword evidence="8" id="KW-1185">Reference proteome</keyword>
<sequence>MLPPPRGDRLAATLDSHDTPSITNFTVGIPDSVSRPGHELHTNAARWRTKEFIFYAMMFVLVVPVMIWIPIRLSSPTNPNYPLYARRLSKGWLFGRPVDMSDRQYSSFRNNLFPLLLLSSVHCGCSFIQKQLAASPQARARFIAIFSICMLVVLHGVSALKILTILSLNFAAAKSPKSAIVTKTWPAVLFMVNMGVLFLNERFDGYKLGELHAMFDPLDTLGGILPRWHISFNITMLRIISFAMDYHWRNTKIAMDHRIRVKTPLPHDQYTFINFLAYSLYPPLYIAGPIMTFNDFMHQLRKPVAISTREKVSYSIRFIFCLLTMESILHTMYVVAIKDSKAWEGDSPAELSMIGVWNLLIVWLKLLIPWRFFRLWALLDGVDPPENMVRCMANNYSTLGFWKSWHRSYNLWVVRYLYIPLGGAKRRWLSTLVVFTFVALWHDLSMKLLAWGWLVSLFILPEILASFLLPASKFGDAWWYRHLCASGGVVNMLLMTSANLVGFVLGLDGMRYFLYQLTSSWAGRYHTPVALSRARLPSSPPPYNSESWLTKAGLTFMLFACLCLFVAVQVMFEYREEEHRQGLDRKC</sequence>
<feature type="transmembrane region" description="Helical" evidence="6">
    <location>
        <begin position="272"/>
        <end position="293"/>
    </location>
</feature>
<feature type="transmembrane region" description="Helical" evidence="6">
    <location>
        <begin position="142"/>
        <end position="168"/>
    </location>
</feature>
<comment type="subcellular location">
    <subcellularLocation>
        <location evidence="1">Membrane</location>
        <topology evidence="1">Multi-pass membrane protein</topology>
    </subcellularLocation>
</comment>
<feature type="transmembrane region" description="Helical" evidence="6">
    <location>
        <begin position="349"/>
        <end position="368"/>
    </location>
</feature>
<evidence type="ECO:0000256" key="1">
    <source>
        <dbReference type="ARBA" id="ARBA00004141"/>
    </source>
</evidence>
<keyword evidence="3 6" id="KW-0812">Transmembrane</keyword>
<dbReference type="Pfam" id="PF03062">
    <property type="entry name" value="MBOAT"/>
    <property type="match status" value="1"/>
</dbReference>
<evidence type="ECO:0000256" key="6">
    <source>
        <dbReference type="SAM" id="Phobius"/>
    </source>
</evidence>
<feature type="transmembrane region" description="Helical" evidence="6">
    <location>
        <begin position="450"/>
        <end position="471"/>
    </location>
</feature>
<dbReference type="VEuPathDB" id="FungiDB:TREMEDRAFT_72521"/>
<reference evidence="7 8" key="1">
    <citation type="submission" date="2016-06" db="EMBL/GenBank/DDBJ databases">
        <title>Evolution of pathogenesis and genome organization in the Tremellales.</title>
        <authorList>
            <person name="Cuomo C."/>
            <person name="Litvintseva A."/>
            <person name="Heitman J."/>
            <person name="Chen Y."/>
            <person name="Sun S."/>
            <person name="Springer D."/>
            <person name="Dromer F."/>
            <person name="Young S."/>
            <person name="Zeng Q."/>
            <person name="Chapman S."/>
            <person name="Gujja S."/>
            <person name="Saif S."/>
            <person name="Birren B."/>
        </authorList>
    </citation>
    <scope>NUCLEOTIDE SEQUENCE [LARGE SCALE GENOMIC DNA]</scope>
    <source>
        <strain evidence="7 8">ATCC 28783</strain>
    </source>
</reference>
<feature type="transmembrane region" description="Helical" evidence="6">
    <location>
        <begin position="52"/>
        <end position="71"/>
    </location>
</feature>
<dbReference type="EMBL" id="SDIL01000047">
    <property type="protein sequence ID" value="RXK38487.1"/>
    <property type="molecule type" value="Genomic_DNA"/>
</dbReference>
<feature type="transmembrane region" description="Helical" evidence="6">
    <location>
        <begin position="552"/>
        <end position="572"/>
    </location>
</feature>
<comment type="similarity">
    <text evidence="2">Belongs to the membrane-bound acyltransferase family.</text>
</comment>
<organism evidence="7 8">
    <name type="scientific">Tremella mesenterica</name>
    <name type="common">Jelly fungus</name>
    <dbReference type="NCBI Taxonomy" id="5217"/>
    <lineage>
        <taxon>Eukaryota</taxon>
        <taxon>Fungi</taxon>
        <taxon>Dikarya</taxon>
        <taxon>Basidiomycota</taxon>
        <taxon>Agaricomycotina</taxon>
        <taxon>Tremellomycetes</taxon>
        <taxon>Tremellales</taxon>
        <taxon>Tremellaceae</taxon>
        <taxon>Tremella</taxon>
    </lineage>
</organism>
<protein>
    <submittedName>
        <fullName evidence="7">Glycerol transporter</fullName>
    </submittedName>
</protein>
<feature type="transmembrane region" description="Helical" evidence="6">
    <location>
        <begin position="428"/>
        <end position="444"/>
    </location>
</feature>
<gene>
    <name evidence="7" type="ORF">M231_04253</name>
</gene>
<dbReference type="OrthoDB" id="420606at2759"/>
<dbReference type="GO" id="GO:0016020">
    <property type="term" value="C:membrane"/>
    <property type="evidence" value="ECO:0007669"/>
    <property type="project" value="UniProtKB-SubCell"/>
</dbReference>
<dbReference type="InterPro" id="IPR051085">
    <property type="entry name" value="MB_O-acyltransferase"/>
</dbReference>
<proteinExistence type="inferred from homology"/>